<dbReference type="Gene3D" id="1.10.357.10">
    <property type="entry name" value="Tetracycline Repressor, domain 2"/>
    <property type="match status" value="1"/>
</dbReference>
<feature type="DNA-binding region" description="H-T-H motif" evidence="2">
    <location>
        <begin position="65"/>
        <end position="84"/>
    </location>
</feature>
<dbReference type="InterPro" id="IPR009057">
    <property type="entry name" value="Homeodomain-like_sf"/>
</dbReference>
<evidence type="ECO:0000313" key="5">
    <source>
        <dbReference type="Proteomes" id="UP000045782"/>
    </source>
</evidence>
<dbReference type="InterPro" id="IPR041483">
    <property type="entry name" value="TetR_C_34"/>
</dbReference>
<dbReference type="AlphaFoldDB" id="A0A0U0ZPQ0"/>
<gene>
    <name evidence="4" type="ORF">ERS075579_03107</name>
</gene>
<dbReference type="PRINTS" id="PR00455">
    <property type="entry name" value="HTHTETR"/>
</dbReference>
<evidence type="ECO:0000256" key="1">
    <source>
        <dbReference type="ARBA" id="ARBA00023125"/>
    </source>
</evidence>
<sequence length="246" mass="26506">MACALWATYQRVHVPASHTPCVILGEMTSLSFRRARSEENKRQRAATIVEAARALALESGVASVTLTGLANRAGVHHSAVRRYFSSHKEVLLRLSTEGMAALAESVCAALEGSQERSPIEIGAILSGALVDAPLFCDLLGSHYVHFEHEVVIDHVREAQRVNQAAAMTIVEAIERSAPQIDREGALDIVISSFALAAMLWQFAHPPKGLEHDFSNEPGIPDDWDTDFGSTLTRLLTATCIGAATGP</sequence>
<dbReference type="SUPFAM" id="SSF46689">
    <property type="entry name" value="Homeodomain-like"/>
    <property type="match status" value="1"/>
</dbReference>
<reference evidence="4 5" key="1">
    <citation type="submission" date="2015-03" db="EMBL/GenBank/DDBJ databases">
        <authorList>
            <person name="Murphy D."/>
        </authorList>
    </citation>
    <scope>NUCLEOTIDE SEQUENCE [LARGE SCALE GENOMIC DNA]</scope>
    <source>
        <strain evidence="4 5">PAP088</strain>
    </source>
</reference>
<dbReference type="GO" id="GO:0003677">
    <property type="term" value="F:DNA binding"/>
    <property type="evidence" value="ECO:0007669"/>
    <property type="project" value="UniProtKB-UniRule"/>
</dbReference>
<name>A0A0U0ZPQ0_9MYCO</name>
<dbReference type="EMBL" id="CSWP01000006">
    <property type="protein sequence ID" value="CPV59457.1"/>
    <property type="molecule type" value="Genomic_DNA"/>
</dbReference>
<dbReference type="Pfam" id="PF17929">
    <property type="entry name" value="TetR_C_34"/>
    <property type="match status" value="1"/>
</dbReference>
<keyword evidence="1 2" id="KW-0238">DNA-binding</keyword>
<feature type="domain" description="HTH tetR-type" evidence="3">
    <location>
        <begin position="42"/>
        <end position="102"/>
    </location>
</feature>
<dbReference type="InterPro" id="IPR001647">
    <property type="entry name" value="HTH_TetR"/>
</dbReference>
<dbReference type="PROSITE" id="PS50977">
    <property type="entry name" value="HTH_TETR_2"/>
    <property type="match status" value="1"/>
</dbReference>
<dbReference type="Proteomes" id="UP000045782">
    <property type="component" value="Unassembled WGS sequence"/>
</dbReference>
<evidence type="ECO:0000256" key="2">
    <source>
        <dbReference type="PROSITE-ProRule" id="PRU00335"/>
    </source>
</evidence>
<organism evidence="4 5">
    <name type="scientific">Mycobacteroides abscessus</name>
    <dbReference type="NCBI Taxonomy" id="36809"/>
    <lineage>
        <taxon>Bacteria</taxon>
        <taxon>Bacillati</taxon>
        <taxon>Actinomycetota</taxon>
        <taxon>Actinomycetes</taxon>
        <taxon>Mycobacteriales</taxon>
        <taxon>Mycobacteriaceae</taxon>
        <taxon>Mycobacteroides</taxon>
    </lineage>
</organism>
<accession>A0A0U0ZPQ0</accession>
<evidence type="ECO:0000313" key="4">
    <source>
        <dbReference type="EMBL" id="CPV59457.1"/>
    </source>
</evidence>
<evidence type="ECO:0000259" key="3">
    <source>
        <dbReference type="PROSITE" id="PS50977"/>
    </source>
</evidence>
<proteinExistence type="predicted"/>
<protein>
    <submittedName>
        <fullName evidence="4">Possible transcriptional regulatory protein TetR</fullName>
    </submittedName>
</protein>
<dbReference type="Pfam" id="PF00440">
    <property type="entry name" value="TetR_N"/>
    <property type="match status" value="1"/>
</dbReference>